<accession>A0A3M8CG34</accession>
<dbReference type="PROSITE" id="PS51272">
    <property type="entry name" value="SLH"/>
    <property type="match status" value="1"/>
</dbReference>
<dbReference type="RefSeq" id="WP_122908844.1">
    <property type="nucleotide sequence ID" value="NZ_CBCSBE010000006.1"/>
</dbReference>
<comment type="caution">
    <text evidence="3">The sequence shown here is derived from an EMBL/GenBank/DDBJ whole genome shotgun (WGS) entry which is preliminary data.</text>
</comment>
<sequence length="372" mass="42943">MFFKRILFCFLMVLLVAQGAFTGSASAQSSFNDTRGHWAQDDIEYLASLGIIKGNGSQFHPDKPISRGEAIAMLNRVFESVYGPIAKPERKNNLDYRYGPRWEIEQLLTNLRAMYRVETNGVSDYDPGDRMLYYLFLADSGKLMRKQEKDNPDWWLSATAMQRPLTREEASMVLFHMMAPQKFRGINIKPEDAKSYFTSFYEWKQDSYYRDTYSPYATGINEFGLFGKSDVFDPYAVMTRAQYAVVLTRLHNYYERDVVQSFTGVNNARQVKAANVFLRAASLAYENNNQPAVSKYFEPSVLKKWSSFPFIPKHTEHVSFTAKLDESNNKNLLVLGQYKDNANGFYQIEYVFAADEYSPFGRKLINIIYTAK</sequence>
<feature type="chain" id="PRO_5018102619" evidence="1">
    <location>
        <begin position="28"/>
        <end position="372"/>
    </location>
</feature>
<proteinExistence type="predicted"/>
<evidence type="ECO:0000313" key="4">
    <source>
        <dbReference type="Proteomes" id="UP000282028"/>
    </source>
</evidence>
<dbReference type="AlphaFoldDB" id="A0A3M8CG34"/>
<feature type="signal peptide" evidence="1">
    <location>
        <begin position="1"/>
        <end position="27"/>
    </location>
</feature>
<protein>
    <submittedName>
        <fullName evidence="3">S-layer homology domain-containing protein</fullName>
    </submittedName>
</protein>
<dbReference type="Pfam" id="PF00395">
    <property type="entry name" value="SLH"/>
    <property type="match status" value="1"/>
</dbReference>
<reference evidence="3 4" key="1">
    <citation type="submission" date="2018-10" db="EMBL/GenBank/DDBJ databases">
        <title>Phylogenomics of Brevibacillus.</title>
        <authorList>
            <person name="Dunlap C."/>
        </authorList>
    </citation>
    <scope>NUCLEOTIDE SEQUENCE [LARGE SCALE GENOMIC DNA]</scope>
    <source>
        <strain evidence="3 4">JCM 12215</strain>
    </source>
</reference>
<dbReference type="OrthoDB" id="2474554at2"/>
<evidence type="ECO:0000256" key="1">
    <source>
        <dbReference type="SAM" id="SignalP"/>
    </source>
</evidence>
<keyword evidence="1" id="KW-0732">Signal</keyword>
<dbReference type="EMBL" id="RHHR01000014">
    <property type="protein sequence ID" value="RNB74559.1"/>
    <property type="molecule type" value="Genomic_DNA"/>
</dbReference>
<name>A0A3M8CG34_9BACL</name>
<dbReference type="Proteomes" id="UP000282028">
    <property type="component" value="Unassembled WGS sequence"/>
</dbReference>
<gene>
    <name evidence="3" type="ORF">EDM52_09875</name>
</gene>
<evidence type="ECO:0000259" key="2">
    <source>
        <dbReference type="PROSITE" id="PS51272"/>
    </source>
</evidence>
<feature type="domain" description="SLH" evidence="2">
    <location>
        <begin position="26"/>
        <end position="88"/>
    </location>
</feature>
<evidence type="ECO:0000313" key="3">
    <source>
        <dbReference type="EMBL" id="RNB74559.1"/>
    </source>
</evidence>
<keyword evidence="4" id="KW-1185">Reference proteome</keyword>
<dbReference type="InterPro" id="IPR001119">
    <property type="entry name" value="SLH_dom"/>
</dbReference>
<organism evidence="3 4">
    <name type="scientific">Brevibacillus invocatus</name>
    <dbReference type="NCBI Taxonomy" id="173959"/>
    <lineage>
        <taxon>Bacteria</taxon>
        <taxon>Bacillati</taxon>
        <taxon>Bacillota</taxon>
        <taxon>Bacilli</taxon>
        <taxon>Bacillales</taxon>
        <taxon>Paenibacillaceae</taxon>
        <taxon>Brevibacillus</taxon>
    </lineage>
</organism>